<dbReference type="PANTHER" id="PTHR11636:SF125">
    <property type="entry name" value="POU DOMAIN, CLASS 3, TRANSCRIPTION FACTOR 3"/>
    <property type="match status" value="1"/>
</dbReference>
<dbReference type="PROSITE" id="PS51179">
    <property type="entry name" value="POU_3"/>
    <property type="match status" value="1"/>
</dbReference>
<dbReference type="GO" id="GO:0000978">
    <property type="term" value="F:RNA polymerase II cis-regulatory region sequence-specific DNA binding"/>
    <property type="evidence" value="ECO:0007669"/>
    <property type="project" value="TreeGrafter"/>
</dbReference>
<dbReference type="InterPro" id="IPR010982">
    <property type="entry name" value="Lambda_DNA-bd_dom_sf"/>
</dbReference>
<evidence type="ECO:0000256" key="4">
    <source>
        <dbReference type="ARBA" id="ARBA00023155"/>
    </source>
</evidence>
<accession>A0A8C8E6M8</accession>
<dbReference type="PANTHER" id="PTHR11636">
    <property type="entry name" value="POU DOMAIN"/>
    <property type="match status" value="1"/>
</dbReference>
<dbReference type="GO" id="GO:0005634">
    <property type="term" value="C:nucleus"/>
    <property type="evidence" value="ECO:0007669"/>
    <property type="project" value="UniProtKB-SubCell"/>
</dbReference>
<keyword evidence="6" id="KW-0539">Nucleus</keyword>
<dbReference type="InterPro" id="IPR050255">
    <property type="entry name" value="POU_domain_TF"/>
</dbReference>
<reference evidence="8" key="1">
    <citation type="submission" date="2025-08" db="UniProtKB">
        <authorList>
            <consortium name="Ensembl"/>
        </authorList>
    </citation>
    <scope>IDENTIFICATION</scope>
</reference>
<evidence type="ECO:0000313" key="9">
    <source>
        <dbReference type="Proteomes" id="UP000694552"/>
    </source>
</evidence>
<keyword evidence="4" id="KW-0371">Homeobox</keyword>
<keyword evidence="3" id="KW-0238">DNA-binding</keyword>
<evidence type="ECO:0000313" key="8">
    <source>
        <dbReference type="Ensembl" id="ENSOSUP00000003874.1"/>
    </source>
</evidence>
<keyword evidence="2" id="KW-0805">Transcription regulation</keyword>
<dbReference type="Pfam" id="PF00157">
    <property type="entry name" value="Pou"/>
    <property type="match status" value="1"/>
</dbReference>
<keyword evidence="5" id="KW-0804">Transcription</keyword>
<dbReference type="Proteomes" id="UP000694552">
    <property type="component" value="Unplaced"/>
</dbReference>
<comment type="subcellular location">
    <subcellularLocation>
        <location evidence="1">Nucleus</location>
    </subcellularLocation>
</comment>
<reference evidence="8" key="2">
    <citation type="submission" date="2025-09" db="UniProtKB">
        <authorList>
            <consortium name="Ensembl"/>
        </authorList>
    </citation>
    <scope>IDENTIFICATION</scope>
</reference>
<sequence>MWKSGKSLQNAPAAVEGCVAGRKGSTWVSSFPAGKSLAVAKRCLNSLQSWGPSSFASPEPFHVPWAQDAPTSEELEQFAKDLKHKRIMLGFTQADVGLALGTLYGKGSLSPPHPRREGRGLGGGWSTWAMEISAP</sequence>
<organism evidence="8 9">
    <name type="scientific">Otus sunia</name>
    <name type="common">Oriental scops-owl</name>
    <dbReference type="NCBI Taxonomy" id="257818"/>
    <lineage>
        <taxon>Eukaryota</taxon>
        <taxon>Metazoa</taxon>
        <taxon>Chordata</taxon>
        <taxon>Craniata</taxon>
        <taxon>Vertebrata</taxon>
        <taxon>Euteleostomi</taxon>
        <taxon>Archelosauria</taxon>
        <taxon>Archosauria</taxon>
        <taxon>Dinosauria</taxon>
        <taxon>Saurischia</taxon>
        <taxon>Theropoda</taxon>
        <taxon>Coelurosauria</taxon>
        <taxon>Aves</taxon>
        <taxon>Neognathae</taxon>
        <taxon>Neoaves</taxon>
        <taxon>Telluraves</taxon>
        <taxon>Strigiformes</taxon>
        <taxon>Strigidae</taxon>
        <taxon>Otus</taxon>
    </lineage>
</organism>
<feature type="domain" description="POU-specific" evidence="7">
    <location>
        <begin position="67"/>
        <end position="135"/>
    </location>
</feature>
<dbReference type="SMART" id="SM00352">
    <property type="entry name" value="POU"/>
    <property type="match status" value="1"/>
</dbReference>
<dbReference type="GO" id="GO:0000981">
    <property type="term" value="F:DNA-binding transcription factor activity, RNA polymerase II-specific"/>
    <property type="evidence" value="ECO:0007669"/>
    <property type="project" value="TreeGrafter"/>
</dbReference>
<protein>
    <recommendedName>
        <fullName evidence="7">POU-specific domain-containing protein</fullName>
    </recommendedName>
</protein>
<dbReference type="InterPro" id="IPR000327">
    <property type="entry name" value="POU_dom"/>
</dbReference>
<evidence type="ECO:0000256" key="5">
    <source>
        <dbReference type="ARBA" id="ARBA00023163"/>
    </source>
</evidence>
<evidence type="ECO:0000256" key="6">
    <source>
        <dbReference type="ARBA" id="ARBA00023242"/>
    </source>
</evidence>
<evidence type="ECO:0000256" key="3">
    <source>
        <dbReference type="ARBA" id="ARBA00023125"/>
    </source>
</evidence>
<proteinExistence type="predicted"/>
<evidence type="ECO:0000256" key="2">
    <source>
        <dbReference type="ARBA" id="ARBA00023015"/>
    </source>
</evidence>
<evidence type="ECO:0000256" key="1">
    <source>
        <dbReference type="ARBA" id="ARBA00004123"/>
    </source>
</evidence>
<dbReference type="SUPFAM" id="SSF47413">
    <property type="entry name" value="lambda repressor-like DNA-binding domains"/>
    <property type="match status" value="1"/>
</dbReference>
<keyword evidence="9" id="KW-1185">Reference proteome</keyword>
<evidence type="ECO:0000259" key="7">
    <source>
        <dbReference type="PROSITE" id="PS51179"/>
    </source>
</evidence>
<dbReference type="Gene3D" id="1.10.260.40">
    <property type="entry name" value="lambda repressor-like DNA-binding domains"/>
    <property type="match status" value="1"/>
</dbReference>
<dbReference type="AlphaFoldDB" id="A0A8C8E6M8"/>
<name>A0A8C8E6M8_9STRI</name>
<dbReference type="PROSITE" id="PS00035">
    <property type="entry name" value="POU_1"/>
    <property type="match status" value="1"/>
</dbReference>
<dbReference type="Ensembl" id="ENSOSUT00000003993.1">
    <property type="protein sequence ID" value="ENSOSUP00000003874.1"/>
    <property type="gene ID" value="ENSOSUG00000002816.1"/>
</dbReference>